<comment type="catalytic activity">
    <reaction evidence="1">
        <text>Hydrolysis of terminal, non-reducing alpha-D-galactose residues in alpha-D-galactosides, including galactose oligosaccharides, galactomannans and galactolipids.</text>
        <dbReference type="EC" id="3.2.1.22"/>
    </reaction>
</comment>
<keyword evidence="3" id="KW-0732">Signal</keyword>
<feature type="domain" description="GLAA-B beta-barrel" evidence="8">
    <location>
        <begin position="335"/>
        <end position="402"/>
    </location>
</feature>
<dbReference type="AlphaFoldDB" id="A0A229NV64"/>
<dbReference type="GO" id="GO:0004557">
    <property type="term" value="F:alpha-galactosidase activity"/>
    <property type="evidence" value="ECO:0007669"/>
    <property type="project" value="UniProtKB-EC"/>
</dbReference>
<evidence type="ECO:0000256" key="1">
    <source>
        <dbReference type="ARBA" id="ARBA00001255"/>
    </source>
</evidence>
<dbReference type="InterPro" id="IPR012334">
    <property type="entry name" value="Pectin_lyas_fold"/>
</dbReference>
<proteinExistence type="predicted"/>
<evidence type="ECO:0000313" key="10">
    <source>
        <dbReference type="Proteomes" id="UP000215145"/>
    </source>
</evidence>
<keyword evidence="6" id="KW-0326">Glycosidase</keyword>
<dbReference type="InterPro" id="IPR057275">
    <property type="entry name" value="Beta-barrel_GLAA-B_I"/>
</dbReference>
<dbReference type="SUPFAM" id="SSF51126">
    <property type="entry name" value="Pectin lyase-like"/>
    <property type="match status" value="1"/>
</dbReference>
<comment type="catalytic activity">
    <reaction evidence="2">
        <text>Hydrolysis of terminal, non-reducing branched (1-&gt;3)-alpha-D-galactosidic residues, producing free D-galactose.</text>
        <dbReference type="EC" id="3.2.1.n1"/>
    </reaction>
</comment>
<evidence type="ECO:0000256" key="5">
    <source>
        <dbReference type="ARBA" id="ARBA00022801"/>
    </source>
</evidence>
<dbReference type="InterPro" id="IPR006626">
    <property type="entry name" value="PbH1"/>
</dbReference>
<evidence type="ECO:0000313" key="9">
    <source>
        <dbReference type="EMBL" id="OXM13791.1"/>
    </source>
</evidence>
<evidence type="ECO:0000256" key="3">
    <source>
        <dbReference type="ARBA" id="ARBA00022729"/>
    </source>
</evidence>
<evidence type="ECO:0000259" key="7">
    <source>
        <dbReference type="Pfam" id="PF23763"/>
    </source>
</evidence>
<gene>
    <name evidence="9" type="ORF">CGZ75_22530</name>
</gene>
<evidence type="ECO:0000256" key="4">
    <source>
        <dbReference type="ARBA" id="ARBA00022737"/>
    </source>
</evidence>
<dbReference type="SMART" id="SM00710">
    <property type="entry name" value="PbH1"/>
    <property type="match status" value="6"/>
</dbReference>
<keyword evidence="10" id="KW-1185">Reference proteome</keyword>
<dbReference type="InterPro" id="IPR056441">
    <property type="entry name" value="Beta-barrel_GLAA-B_II"/>
</dbReference>
<keyword evidence="4" id="KW-0677">Repeat</keyword>
<reference evidence="9 10" key="1">
    <citation type="submission" date="2017-07" db="EMBL/GenBank/DDBJ databases">
        <title>Paenibacillus herberti R33 genome sequencing and assembly.</title>
        <authorList>
            <person name="Su W."/>
        </authorList>
    </citation>
    <scope>NUCLEOTIDE SEQUENCE [LARGE SCALE GENOMIC DNA]</scope>
    <source>
        <strain evidence="9 10">R33</strain>
    </source>
</reference>
<accession>A0A229NV64</accession>
<feature type="domain" description="GLAA-B beta-barrel" evidence="7">
    <location>
        <begin position="132"/>
        <end position="227"/>
    </location>
</feature>
<sequence>MKRDFAIGEMIVSIVNIQDFGVKPDQERDATVAVFRAIESCRELERPTLLFPKGRYHFWPNKAVEKQYFIPNHDQDKNRRIAFPLFKMKGLTIDGQGSEFIFHGLTLPFVLDGCHDITVKNASIDWERPILSQGEVIEVGDGTFDVEIPKEYPYEVVDGNLIFLGEGWTEPCKGIIEMDSSTRSPAYGTGDYLNYGSYLKFRVEELAPGRIRYHGAGEQMPGIGNALIFQCGYRDCPGVFINNSTEIELASINMYHTIGMGVIAQRSENITLNAFNVMIKPGSGRLFSTAADATHFVYCRGTILLEGCLFENQMDDPLNVHGIYTPIAERVNENTIMIQLVHSQQRGALVASPGETVRFLNRKSLLPFELGVVKEVKMLNPEYSLVTFTQKLPESVGAEDLLENISWRADLTVRKCIARANRARGFLITTAGKVLVEQNVFSSAGAGIKISGDGNYWYESSAVQDIMIRNNTFQDCNYCYPQWGQAAIDIDPEIKPDPPHEDCYHANIRIEGNRFITFHPTLVNANSVDGIVFTGNTVERSERYPATVSSMSTLSFRNCKNIIIENNDFLEDQQQGTIGSETIDLRNNYASLMLDELWKEKGIAF</sequence>
<dbReference type="Pfam" id="PF23763">
    <property type="entry name" value="Beta-barrel_GLAA-B_I"/>
    <property type="match status" value="1"/>
</dbReference>
<evidence type="ECO:0000259" key="8">
    <source>
        <dbReference type="Pfam" id="PF23764"/>
    </source>
</evidence>
<comment type="caution">
    <text evidence="9">The sequence shown here is derived from an EMBL/GenBank/DDBJ whole genome shotgun (WGS) entry which is preliminary data.</text>
</comment>
<dbReference type="Pfam" id="PF23764">
    <property type="entry name" value="Beta-barrel_GLAA-B_II"/>
    <property type="match status" value="1"/>
</dbReference>
<keyword evidence="5" id="KW-0378">Hydrolase</keyword>
<dbReference type="EMBL" id="NMUQ01000003">
    <property type="protein sequence ID" value="OXM13791.1"/>
    <property type="molecule type" value="Genomic_DNA"/>
</dbReference>
<protein>
    <submittedName>
        <fullName evidence="9">Uncharacterized protein</fullName>
    </submittedName>
</protein>
<name>A0A229NV64_9BACL</name>
<dbReference type="Gene3D" id="2.160.20.10">
    <property type="entry name" value="Single-stranded right-handed beta-helix, Pectin lyase-like"/>
    <property type="match status" value="2"/>
</dbReference>
<evidence type="ECO:0000256" key="6">
    <source>
        <dbReference type="ARBA" id="ARBA00023295"/>
    </source>
</evidence>
<dbReference type="InterPro" id="IPR011050">
    <property type="entry name" value="Pectin_lyase_fold/virulence"/>
</dbReference>
<evidence type="ECO:0000256" key="2">
    <source>
        <dbReference type="ARBA" id="ARBA00001271"/>
    </source>
</evidence>
<organism evidence="9 10">
    <name type="scientific">Paenibacillus herberti</name>
    <dbReference type="NCBI Taxonomy" id="1619309"/>
    <lineage>
        <taxon>Bacteria</taxon>
        <taxon>Bacillati</taxon>
        <taxon>Bacillota</taxon>
        <taxon>Bacilli</taxon>
        <taxon>Bacillales</taxon>
        <taxon>Paenibacillaceae</taxon>
        <taxon>Paenibacillus</taxon>
    </lineage>
</organism>
<dbReference type="Proteomes" id="UP000215145">
    <property type="component" value="Unassembled WGS sequence"/>
</dbReference>